<evidence type="ECO:0000256" key="1">
    <source>
        <dbReference type="SAM" id="MobiDB-lite"/>
    </source>
</evidence>
<protein>
    <submittedName>
        <fullName evidence="3">Uncharacterized protein</fullName>
    </submittedName>
</protein>
<gene>
    <name evidence="3" type="ORF">DSM112329_01594</name>
</gene>
<sequence length="161" mass="16371">MPMTQPSPLPAPSGTPADDAPEPTTASPASAPAAAPSGGAPAFVRNLDLILTPMAVPVVLLLGAPVLGVLVGAGVWILQRLLELGVARVAKTKDDVRTAIGYNLGAMVGRAWLVGLSILAVGTLGEREDGLAAAVLVFVAFTTYFATSLLARTFERNASPS</sequence>
<proteinExistence type="predicted"/>
<dbReference type="RefSeq" id="WP_354701282.1">
    <property type="nucleotide sequence ID" value="NZ_CP114014.1"/>
</dbReference>
<name>A0AAU7ASX4_9ACTN</name>
<feature type="compositionally biased region" description="Pro residues" evidence="1">
    <location>
        <begin position="1"/>
        <end position="13"/>
    </location>
</feature>
<keyword evidence="2" id="KW-0812">Transmembrane</keyword>
<evidence type="ECO:0000313" key="3">
    <source>
        <dbReference type="EMBL" id="XAY04757.1"/>
    </source>
</evidence>
<feature type="transmembrane region" description="Helical" evidence="2">
    <location>
        <begin position="54"/>
        <end position="78"/>
    </location>
</feature>
<dbReference type="EMBL" id="CP114014">
    <property type="protein sequence ID" value="XAY04757.1"/>
    <property type="molecule type" value="Genomic_DNA"/>
</dbReference>
<feature type="transmembrane region" description="Helical" evidence="2">
    <location>
        <begin position="130"/>
        <end position="151"/>
    </location>
</feature>
<dbReference type="AlphaFoldDB" id="A0AAU7ASX4"/>
<keyword evidence="2" id="KW-0472">Membrane</keyword>
<evidence type="ECO:0000256" key="2">
    <source>
        <dbReference type="SAM" id="Phobius"/>
    </source>
</evidence>
<feature type="region of interest" description="Disordered" evidence="1">
    <location>
        <begin position="1"/>
        <end position="34"/>
    </location>
</feature>
<reference evidence="3" key="1">
    <citation type="submission" date="2022-12" db="EMBL/GenBank/DDBJ databases">
        <title>Paraconexibacter alkalitolerans sp. nov. and Baekduia alba sp. nov., isolated from soil and emended description of the genera Paraconexibacter (Chun et al., 2020) and Baekduia (An et al., 2020).</title>
        <authorList>
            <person name="Vieira S."/>
            <person name="Huber K.J."/>
            <person name="Geppert A."/>
            <person name="Wolf J."/>
            <person name="Neumann-Schaal M."/>
            <person name="Muesken M."/>
            <person name="Overmann J."/>
        </authorList>
    </citation>
    <scope>NUCLEOTIDE SEQUENCE</scope>
    <source>
        <strain evidence="3">AEG42_29</strain>
    </source>
</reference>
<organism evidence="3">
    <name type="scientific">Paraconexibacter sp. AEG42_29</name>
    <dbReference type="NCBI Taxonomy" id="2997339"/>
    <lineage>
        <taxon>Bacteria</taxon>
        <taxon>Bacillati</taxon>
        <taxon>Actinomycetota</taxon>
        <taxon>Thermoleophilia</taxon>
        <taxon>Solirubrobacterales</taxon>
        <taxon>Paraconexibacteraceae</taxon>
        <taxon>Paraconexibacter</taxon>
    </lineage>
</organism>
<feature type="transmembrane region" description="Helical" evidence="2">
    <location>
        <begin position="99"/>
        <end position="124"/>
    </location>
</feature>
<keyword evidence="2" id="KW-1133">Transmembrane helix</keyword>
<accession>A0AAU7ASX4</accession>
<dbReference type="KEGG" id="parq:DSM112329_01594"/>
<feature type="compositionally biased region" description="Low complexity" evidence="1">
    <location>
        <begin position="14"/>
        <end position="34"/>
    </location>
</feature>